<comment type="caution">
    <text evidence="5">The sequence shown here is derived from an EMBL/GenBank/DDBJ whole genome shotgun (WGS) entry which is preliminary data.</text>
</comment>
<dbReference type="PANTHER" id="PTHR12786">
    <property type="entry name" value="SPLICING FACTOR SF3A-RELATED"/>
    <property type="match status" value="1"/>
</dbReference>
<dbReference type="Pfam" id="PF12108">
    <property type="entry name" value="SF3a60_bindingd"/>
    <property type="match status" value="1"/>
</dbReference>
<comment type="subcellular location">
    <subcellularLocation>
        <location evidence="1">Nucleus</location>
    </subcellularLocation>
</comment>
<dbReference type="InterPro" id="IPR051421">
    <property type="entry name" value="RNA_Proc_DNA_Dmg_Regulator"/>
</dbReference>
<evidence type="ECO:0000256" key="2">
    <source>
        <dbReference type="ARBA" id="ARBA00023242"/>
    </source>
</evidence>
<feature type="domain" description="SF3A3" evidence="4">
    <location>
        <begin position="125"/>
        <end position="178"/>
    </location>
</feature>
<evidence type="ECO:0000256" key="1">
    <source>
        <dbReference type="ARBA" id="ARBA00004123"/>
    </source>
</evidence>
<evidence type="ECO:0000313" key="6">
    <source>
        <dbReference type="Proteomes" id="UP000194236"/>
    </source>
</evidence>
<dbReference type="PANTHER" id="PTHR12786:SF2">
    <property type="entry name" value="SPLICING FACTOR 3A SUBUNIT 3"/>
    <property type="match status" value="1"/>
</dbReference>
<dbReference type="EMBL" id="MUJZ01034839">
    <property type="protein sequence ID" value="OTF76990.1"/>
    <property type="molecule type" value="Genomic_DNA"/>
</dbReference>
<dbReference type="GO" id="GO:0000398">
    <property type="term" value="P:mRNA splicing, via spliceosome"/>
    <property type="evidence" value="ECO:0007669"/>
    <property type="project" value="TreeGrafter"/>
</dbReference>
<dbReference type="Pfam" id="PF16837">
    <property type="entry name" value="SF3A3"/>
    <property type="match status" value="1"/>
</dbReference>
<feature type="non-terminal residue" evidence="5">
    <location>
        <position position="179"/>
    </location>
</feature>
<protein>
    <submittedName>
        <fullName evidence="5">Uncharacterized protein</fullName>
    </submittedName>
</protein>
<dbReference type="InterPro" id="IPR021966">
    <property type="entry name" value="SF3a60_bindingd"/>
</dbReference>
<feature type="domain" description="Splicing factor SF3a60 binding" evidence="3">
    <location>
        <begin position="76"/>
        <end position="99"/>
    </location>
</feature>
<name>A0A1Y3B7X4_EURMA</name>
<dbReference type="InterPro" id="IPR031774">
    <property type="entry name" value="SF3A3_dom"/>
</dbReference>
<dbReference type="AlphaFoldDB" id="A0A1Y3B7X4"/>
<evidence type="ECO:0000259" key="3">
    <source>
        <dbReference type="Pfam" id="PF12108"/>
    </source>
</evidence>
<proteinExistence type="predicted"/>
<evidence type="ECO:0000313" key="5">
    <source>
        <dbReference type="EMBL" id="OTF76990.1"/>
    </source>
</evidence>
<organism evidence="5 6">
    <name type="scientific">Euroglyphus maynei</name>
    <name type="common">Mayne's house dust mite</name>
    <dbReference type="NCBI Taxonomy" id="6958"/>
    <lineage>
        <taxon>Eukaryota</taxon>
        <taxon>Metazoa</taxon>
        <taxon>Ecdysozoa</taxon>
        <taxon>Arthropoda</taxon>
        <taxon>Chelicerata</taxon>
        <taxon>Arachnida</taxon>
        <taxon>Acari</taxon>
        <taxon>Acariformes</taxon>
        <taxon>Sarcoptiformes</taxon>
        <taxon>Astigmata</taxon>
        <taxon>Psoroptidia</taxon>
        <taxon>Analgoidea</taxon>
        <taxon>Pyroglyphidae</taxon>
        <taxon>Pyroglyphinae</taxon>
        <taxon>Euroglyphus</taxon>
    </lineage>
</organism>
<dbReference type="GO" id="GO:0005681">
    <property type="term" value="C:spliceosomal complex"/>
    <property type="evidence" value="ECO:0007669"/>
    <property type="project" value="TreeGrafter"/>
</dbReference>
<keyword evidence="2" id="KW-0539">Nucleus</keyword>
<keyword evidence="6" id="KW-1185">Reference proteome</keyword>
<evidence type="ECO:0000259" key="4">
    <source>
        <dbReference type="Pfam" id="PF16837"/>
    </source>
</evidence>
<dbReference type="OrthoDB" id="2160351at2759"/>
<dbReference type="GO" id="GO:0003723">
    <property type="term" value="F:RNA binding"/>
    <property type="evidence" value="ECO:0007669"/>
    <property type="project" value="TreeGrafter"/>
</dbReference>
<reference evidence="5 6" key="1">
    <citation type="submission" date="2017-03" db="EMBL/GenBank/DDBJ databases">
        <title>Genome Survey of Euroglyphus maynei.</title>
        <authorList>
            <person name="Arlian L.G."/>
            <person name="Morgan M.S."/>
            <person name="Rider S.D."/>
        </authorList>
    </citation>
    <scope>NUCLEOTIDE SEQUENCE [LARGE SCALE GENOMIC DNA]</scope>
    <source>
        <strain evidence="5">Arlian Lab</strain>
        <tissue evidence="5">Whole body</tissue>
    </source>
</reference>
<sequence length="179" mass="21633">MESYLEDHRLLHEERERIENAMVRELIVKKTTHREHINSDHRVKYLLDKYIDVTKRIITMYDDKTGSIKSEIGAMQTNEFNEFYSRLKNIKDFYRNHQNEIAIPIGTEYEKFVQDRDSDINLVNFTDEEGYGKFLDLNENFNQYINLKGIVGTNFSKIDYLTYLNMFDRFYDIPKEKKF</sequence>
<accession>A0A1Y3B7X4</accession>
<dbReference type="Proteomes" id="UP000194236">
    <property type="component" value="Unassembled WGS sequence"/>
</dbReference>
<gene>
    <name evidence="5" type="ORF">BLA29_011700</name>
</gene>